<accession>A0A0K2FHD2</accession>
<dbReference type="EMBL" id="KT321317">
    <property type="protein sequence ID" value="ALA45492.1"/>
    <property type="molecule type" value="Genomic_DNA"/>
</dbReference>
<dbReference type="Proteomes" id="UP000203117">
    <property type="component" value="Segment"/>
</dbReference>
<sequence length="84" mass="9662">MIIGDDYILIRKADFDKLLVYNSTLPSGVFPGKMWRMFDQNCWWLCWFGLHPTDENLCTTNRRKVLIDEFGAESLMGGTNAGNL</sequence>
<dbReference type="OrthoDB" id="39034at10239"/>
<dbReference type="GeneID" id="26648353"/>
<reference evidence="1" key="1">
    <citation type="submission" date="2016-02" db="EMBL/GenBank/DDBJ databases">
        <authorList>
            <person name="Zhao X."/>
        </authorList>
    </citation>
    <scope>NUCLEOTIDE SEQUENCE</scope>
</reference>
<protein>
    <submittedName>
        <fullName evidence="1">Uncharacterized protein</fullName>
    </submittedName>
</protein>
<name>A0A0K2FHD2_9CAUD</name>
<organism evidence="1 2">
    <name type="scientific">Achromobacter phage phiAxp-3</name>
    <dbReference type="NCBI Taxonomy" id="1664247"/>
    <lineage>
        <taxon>Viruses</taxon>
        <taxon>Duplodnaviria</taxon>
        <taxon>Heunggongvirae</taxon>
        <taxon>Uroviricota</taxon>
        <taxon>Caudoviricetes</taxon>
        <taxon>Schitoviridae</taxon>
        <taxon>Rothmandenesvirinae</taxon>
        <taxon>Dongdastvirus</taxon>
        <taxon>Dongdastvirus Axp3</taxon>
    </lineage>
</organism>
<evidence type="ECO:0000313" key="1">
    <source>
        <dbReference type="EMBL" id="ALA45492.1"/>
    </source>
</evidence>
<dbReference type="RefSeq" id="YP_009208675.1">
    <property type="nucleotide sequence ID" value="NC_028908.2"/>
</dbReference>
<keyword evidence="2" id="KW-1185">Reference proteome</keyword>
<dbReference type="KEGG" id="vg:26648353"/>
<proteinExistence type="predicted"/>
<gene>
    <name evidence="1" type="ORF">ADP65_00023</name>
</gene>
<evidence type="ECO:0000313" key="2">
    <source>
        <dbReference type="Proteomes" id="UP000203117"/>
    </source>
</evidence>